<gene>
    <name evidence="1" type="ORF">SAMN05421684_3662</name>
</gene>
<dbReference type="AlphaFoldDB" id="A0A1H3RC04"/>
<protein>
    <recommendedName>
        <fullName evidence="3">Excreted virulence factor EspC, type VII ESX diderm</fullName>
    </recommendedName>
</protein>
<dbReference type="STRING" id="137265.SAMN05421684_3662"/>
<keyword evidence="2" id="KW-1185">Reference proteome</keyword>
<evidence type="ECO:0000313" key="2">
    <source>
        <dbReference type="Proteomes" id="UP000199632"/>
    </source>
</evidence>
<accession>A0A1H3RC04</accession>
<sequence>MASVAEVKAAIDVAMAHVQEGQEAVRAANDKLDAAQASLAAAVDGSAHESVAAARSALAQASTELDDCMTATLGAMEQAQTYAAAL</sequence>
<reference evidence="2" key="1">
    <citation type="submission" date="2016-10" db="EMBL/GenBank/DDBJ databases">
        <authorList>
            <person name="Varghese N."/>
            <person name="Submissions S."/>
        </authorList>
    </citation>
    <scope>NUCLEOTIDE SEQUENCE [LARGE SCALE GENOMIC DNA]</scope>
    <source>
        <strain evidence="2">DSM 44718</strain>
    </source>
</reference>
<dbReference type="OrthoDB" id="3396307at2"/>
<proteinExistence type="predicted"/>
<name>A0A1H3RC04_9ACTN</name>
<evidence type="ECO:0008006" key="3">
    <source>
        <dbReference type="Google" id="ProtNLM"/>
    </source>
</evidence>
<dbReference type="RefSeq" id="WP_090793584.1">
    <property type="nucleotide sequence ID" value="NZ_BOND01000008.1"/>
</dbReference>
<evidence type="ECO:0000313" key="1">
    <source>
        <dbReference type="EMBL" id="SDZ22778.1"/>
    </source>
</evidence>
<dbReference type="Proteomes" id="UP000199632">
    <property type="component" value="Unassembled WGS sequence"/>
</dbReference>
<dbReference type="EMBL" id="FNQB01000002">
    <property type="protein sequence ID" value="SDZ22778.1"/>
    <property type="molecule type" value="Genomic_DNA"/>
</dbReference>
<organism evidence="1 2">
    <name type="scientific">Asanoa ishikariensis</name>
    <dbReference type="NCBI Taxonomy" id="137265"/>
    <lineage>
        <taxon>Bacteria</taxon>
        <taxon>Bacillati</taxon>
        <taxon>Actinomycetota</taxon>
        <taxon>Actinomycetes</taxon>
        <taxon>Micromonosporales</taxon>
        <taxon>Micromonosporaceae</taxon>
        <taxon>Asanoa</taxon>
    </lineage>
</organism>